<dbReference type="Proteomes" id="UP000198549">
    <property type="component" value="Chromosome I"/>
</dbReference>
<reference evidence="14" key="3">
    <citation type="submission" date="2017-01" db="EMBL/GenBank/DDBJ databases">
        <authorList>
            <person name="Poblete-Castro I."/>
        </authorList>
    </citation>
    <scope>NUCLEOTIDE SEQUENCE [LARGE SCALE GENOMIC DNA]</scope>
    <source>
        <strain evidence="14">DSM 18361 / CCUG 53116 / MT1</strain>
    </source>
</reference>
<dbReference type="InterPro" id="IPR024168">
    <property type="entry name" value="Catalase_SrpA-type_pred"/>
</dbReference>
<comment type="similarity">
    <text evidence="1 7">Belongs to the catalase family.</text>
</comment>
<reference evidence="11 16" key="4">
    <citation type="submission" date="2019-09" db="EMBL/GenBank/DDBJ databases">
        <title>Draft genome sequences of 48 bacterial type strains from the CCUG.</title>
        <authorList>
            <person name="Tunovic T."/>
            <person name="Pineiro-Iglesias B."/>
            <person name="Unosson C."/>
            <person name="Inganas E."/>
            <person name="Ohlen M."/>
            <person name="Cardew S."/>
            <person name="Jensie-Markopoulos S."/>
            <person name="Salva-Serra F."/>
            <person name="Jaen-Luchoro D."/>
            <person name="Karlsson R."/>
            <person name="Svensson-Stadler L."/>
            <person name="Chun J."/>
            <person name="Moore E."/>
        </authorList>
    </citation>
    <scope>NUCLEOTIDE SEQUENCE [LARGE SCALE GENOMIC DNA]</scope>
    <source>
        <strain evidence="11 16">CCUG 53116</strain>
    </source>
</reference>
<dbReference type="Gene3D" id="1.20.1280.120">
    <property type="match status" value="1"/>
</dbReference>
<dbReference type="PANTHER" id="PTHR11465">
    <property type="entry name" value="CATALASE"/>
    <property type="match status" value="1"/>
</dbReference>
<feature type="binding site" description="axial binding residue" evidence="9">
    <location>
        <position position="332"/>
    </location>
    <ligand>
        <name>heme</name>
        <dbReference type="ChEBI" id="CHEBI:30413"/>
    </ligand>
    <ligandPart>
        <name>Fe</name>
        <dbReference type="ChEBI" id="CHEBI:18248"/>
    </ligandPart>
</feature>
<evidence type="ECO:0000313" key="12">
    <source>
        <dbReference type="EMBL" id="OLU04116.1"/>
    </source>
</evidence>
<evidence type="ECO:0000313" key="11">
    <source>
        <dbReference type="EMBL" id="KAB0486890.1"/>
    </source>
</evidence>
<evidence type="ECO:0000256" key="2">
    <source>
        <dbReference type="ARBA" id="ARBA00022559"/>
    </source>
</evidence>
<dbReference type="EMBL" id="LT629709">
    <property type="protein sequence ID" value="SDO26199.1"/>
    <property type="molecule type" value="Genomic_DNA"/>
</dbReference>
<evidence type="ECO:0000256" key="4">
    <source>
        <dbReference type="ARBA" id="ARBA00022723"/>
    </source>
</evidence>
<evidence type="ECO:0000256" key="7">
    <source>
        <dbReference type="PIRNR" id="PIRNR000296"/>
    </source>
</evidence>
<keyword evidence="5 7" id="KW-0560">Oxidoreductase</keyword>
<reference evidence="12" key="2">
    <citation type="submission" date="2017-01" db="EMBL/GenBank/DDBJ databases">
        <authorList>
            <person name="Mah S.A."/>
            <person name="Swanson W.J."/>
            <person name="Moy G.W."/>
            <person name="Vacquier V.D."/>
        </authorList>
    </citation>
    <scope>NUCLEOTIDE SEQUENCE [LARGE SCALE GENOMIC DNA]</scope>
    <source>
        <strain evidence="12">MT1</strain>
    </source>
</reference>
<proteinExistence type="inferred from homology"/>
<accession>A0A1H0I451</accession>
<dbReference type="PRINTS" id="PR00067">
    <property type="entry name" value="CATALASE"/>
</dbReference>
<evidence type="ECO:0000313" key="14">
    <source>
        <dbReference type="Proteomes" id="UP000186756"/>
    </source>
</evidence>
<dbReference type="GO" id="GO:0046872">
    <property type="term" value="F:metal ion binding"/>
    <property type="evidence" value="ECO:0007669"/>
    <property type="project" value="UniProtKB-KW"/>
</dbReference>
<dbReference type="RefSeq" id="WP_075945849.1">
    <property type="nucleotide sequence ID" value="NZ_LT629709.1"/>
</dbReference>
<comment type="cofactor">
    <cofactor evidence="7">
        <name>heme</name>
        <dbReference type="ChEBI" id="CHEBI:30413"/>
    </cofactor>
</comment>
<dbReference type="Gene3D" id="2.40.180.10">
    <property type="entry name" value="Catalase core domain"/>
    <property type="match status" value="1"/>
</dbReference>
<dbReference type="PIRSF" id="PIRSF000296">
    <property type="entry name" value="SrpA"/>
    <property type="match status" value="1"/>
</dbReference>
<evidence type="ECO:0000256" key="8">
    <source>
        <dbReference type="PIRSR" id="PIRSR000296-1"/>
    </source>
</evidence>
<dbReference type="InterPro" id="IPR020835">
    <property type="entry name" value="Catalase_sf"/>
</dbReference>
<evidence type="ECO:0000256" key="3">
    <source>
        <dbReference type="ARBA" id="ARBA00022617"/>
    </source>
</evidence>
<evidence type="ECO:0000313" key="16">
    <source>
        <dbReference type="Proteomes" id="UP000460142"/>
    </source>
</evidence>
<dbReference type="EMBL" id="MSTQ01000004">
    <property type="protein sequence ID" value="OLU04116.1"/>
    <property type="molecule type" value="Genomic_DNA"/>
</dbReference>
<dbReference type="InterPro" id="IPR018028">
    <property type="entry name" value="Catalase"/>
</dbReference>
<protein>
    <recommendedName>
        <fullName evidence="7">Catalase-related peroxidase</fullName>
        <ecNumber evidence="7">1.11.1.-</ecNumber>
    </recommendedName>
</protein>
<dbReference type="EMBL" id="VZPS01000004">
    <property type="protein sequence ID" value="KAB0486890.1"/>
    <property type="molecule type" value="Genomic_DNA"/>
</dbReference>
<dbReference type="GO" id="GO:0005737">
    <property type="term" value="C:cytoplasm"/>
    <property type="evidence" value="ECO:0007669"/>
    <property type="project" value="TreeGrafter"/>
</dbReference>
<evidence type="ECO:0000313" key="15">
    <source>
        <dbReference type="Proteomes" id="UP000198549"/>
    </source>
</evidence>
<dbReference type="PANTHER" id="PTHR11465:SF9">
    <property type="entry name" value="CATALASE"/>
    <property type="match status" value="1"/>
</dbReference>
<evidence type="ECO:0000256" key="6">
    <source>
        <dbReference type="ARBA" id="ARBA00023004"/>
    </source>
</evidence>
<dbReference type="CDD" id="cd08153">
    <property type="entry name" value="srpA_like"/>
    <property type="match status" value="1"/>
</dbReference>
<keyword evidence="14" id="KW-1185">Reference proteome</keyword>
<dbReference type="GO" id="GO:0042542">
    <property type="term" value="P:response to hydrogen peroxide"/>
    <property type="evidence" value="ECO:0007669"/>
    <property type="project" value="TreeGrafter"/>
</dbReference>
<name>A0A1H0I451_PSERE</name>
<evidence type="ECO:0000313" key="13">
    <source>
        <dbReference type="EMBL" id="SDO26199.1"/>
    </source>
</evidence>
<dbReference type="Proteomes" id="UP000186756">
    <property type="component" value="Unassembled WGS sequence"/>
</dbReference>
<dbReference type="AlphaFoldDB" id="A0A1H0I451"/>
<evidence type="ECO:0000256" key="1">
    <source>
        <dbReference type="ARBA" id="ARBA00005329"/>
    </source>
</evidence>
<keyword evidence="4 7" id="KW-0479">Metal-binding</keyword>
<organism evidence="13 15">
    <name type="scientific">Pseudomonas reinekei</name>
    <dbReference type="NCBI Taxonomy" id="395598"/>
    <lineage>
        <taxon>Bacteria</taxon>
        <taxon>Pseudomonadati</taxon>
        <taxon>Pseudomonadota</taxon>
        <taxon>Gammaproteobacteria</taxon>
        <taxon>Pseudomonadales</taxon>
        <taxon>Pseudomonadaceae</taxon>
        <taxon>Pseudomonas</taxon>
    </lineage>
</organism>
<feature type="active site" evidence="8">
    <location>
        <position position="63"/>
    </location>
</feature>
<keyword evidence="2 7" id="KW-0575">Peroxidase</keyword>
<dbReference type="PROSITE" id="PS51402">
    <property type="entry name" value="CATALASE_3"/>
    <property type="match status" value="1"/>
</dbReference>
<dbReference type="GO" id="GO:0020037">
    <property type="term" value="F:heme binding"/>
    <property type="evidence" value="ECO:0007669"/>
    <property type="project" value="InterPro"/>
</dbReference>
<dbReference type="GO" id="GO:0004096">
    <property type="term" value="F:catalase activity"/>
    <property type="evidence" value="ECO:0007669"/>
    <property type="project" value="InterPro"/>
</dbReference>
<keyword evidence="3 7" id="KW-0349">Heme</keyword>
<evidence type="ECO:0000256" key="9">
    <source>
        <dbReference type="PIRSR" id="PIRSR000296-2"/>
    </source>
</evidence>
<dbReference type="InterPro" id="IPR011614">
    <property type="entry name" value="Catalase_core"/>
</dbReference>
<keyword evidence="6 7" id="KW-0408">Iron</keyword>
<reference evidence="13 15" key="1">
    <citation type="submission" date="2016-10" db="EMBL/GenBank/DDBJ databases">
        <authorList>
            <person name="de Groot N.N."/>
        </authorList>
    </citation>
    <scope>NUCLEOTIDE SEQUENCE [LARGE SCALE GENOMIC DNA]</scope>
    <source>
        <strain evidence="13 15">BS3776</strain>
    </source>
</reference>
<feature type="domain" description="Catalase core" evidence="10">
    <location>
        <begin position="24"/>
        <end position="346"/>
    </location>
</feature>
<evidence type="ECO:0000256" key="5">
    <source>
        <dbReference type="ARBA" id="ARBA00023002"/>
    </source>
</evidence>
<dbReference type="Proteomes" id="UP000460142">
    <property type="component" value="Unassembled WGS sequence"/>
</dbReference>
<dbReference type="SMART" id="SM01060">
    <property type="entry name" value="Catalase"/>
    <property type="match status" value="1"/>
</dbReference>
<comment type="function">
    <text evidence="7">Has an organic peroxide-dependent peroxidase activity.</text>
</comment>
<dbReference type="EC" id="1.11.1.-" evidence="7"/>
<dbReference type="GO" id="GO:0042744">
    <property type="term" value="P:hydrogen peroxide catabolic process"/>
    <property type="evidence" value="ECO:0007669"/>
    <property type="project" value="TreeGrafter"/>
</dbReference>
<sequence length="346" mass="37792">MINNKTLRIAATVLASFILLICCGVAVISPDWAIRLAAAPSATQMVDEFEAVSGPHPGFRRNHAKGVCVSGHFESNGNAAPFSKAALFKPGSYPVIGRLSIVGGDPAVNDARGNLRSLALLMVADGQVWKTSMNSIPVFPVRTPEVLLKQLQASVPDKATGRPDPSRVQAFREQHPETQGFRDWLTVTPPSSGYDNGTYYSVNAFRFLDEQGQASTVRWSMEPEAMYAPQVHESSGGSDPDRLSFSLAKRLQQAPVRWHLVITFAEPGDPSNDATRLWPTDRRRIDAGVLVITSHQSQVDGPCRDVDFNPLVLPPGIEPSDDPLLMARAAAYAESRNRRLHESRTQ</sequence>
<evidence type="ECO:0000259" key="10">
    <source>
        <dbReference type="SMART" id="SM01060"/>
    </source>
</evidence>
<dbReference type="SUPFAM" id="SSF56634">
    <property type="entry name" value="Heme-dependent catalase-like"/>
    <property type="match status" value="1"/>
</dbReference>
<dbReference type="Pfam" id="PF00199">
    <property type="entry name" value="Catalase"/>
    <property type="match status" value="1"/>
</dbReference>
<gene>
    <name evidence="12" type="ORF">BVK86_07625</name>
    <name evidence="11" type="ORF">F7R15_08465</name>
    <name evidence="13" type="ORF">SAMN04490202_0363</name>
</gene>
<dbReference type="OrthoDB" id="255727at2"/>